<evidence type="ECO:0008006" key="4">
    <source>
        <dbReference type="Google" id="ProtNLM"/>
    </source>
</evidence>
<dbReference type="KEGG" id="chyd:H4K34_08970"/>
<dbReference type="EMBL" id="CP060139">
    <property type="protein sequence ID" value="QNR25959.1"/>
    <property type="molecule type" value="Genomic_DNA"/>
</dbReference>
<accession>A0A7H0VJR1</accession>
<keyword evidence="1" id="KW-0732">Signal</keyword>
<dbReference type="RefSeq" id="WP_210760485.1">
    <property type="nucleotide sequence ID" value="NZ_CP060139.1"/>
</dbReference>
<evidence type="ECO:0000313" key="2">
    <source>
        <dbReference type="EMBL" id="QNR25959.1"/>
    </source>
</evidence>
<dbReference type="AlphaFoldDB" id="A0A7H0VJR1"/>
<reference evidence="2 3" key="1">
    <citation type="submission" date="2020-08" db="EMBL/GenBank/DDBJ databases">
        <title>Croceimicrobium hydrocarbonivorans gen. nov., sp. nov., a novel marine bacterium isolated from a bacterial consortium that degrades polyethylene terephthalate.</title>
        <authorList>
            <person name="Liu R."/>
        </authorList>
    </citation>
    <scope>NUCLEOTIDE SEQUENCE [LARGE SCALE GENOMIC DNA]</scope>
    <source>
        <strain evidence="2 3">A20-9</strain>
    </source>
</reference>
<proteinExistence type="predicted"/>
<gene>
    <name evidence="2" type="ORF">H4K34_08970</name>
</gene>
<feature type="chain" id="PRO_5028922044" description="Outer membrane protein beta-barrel domain-containing protein" evidence="1">
    <location>
        <begin position="22"/>
        <end position="239"/>
    </location>
</feature>
<evidence type="ECO:0000313" key="3">
    <source>
        <dbReference type="Proteomes" id="UP000516305"/>
    </source>
</evidence>
<evidence type="ECO:0000256" key="1">
    <source>
        <dbReference type="SAM" id="SignalP"/>
    </source>
</evidence>
<name>A0A7H0VJR1_9FLAO</name>
<feature type="signal peptide" evidence="1">
    <location>
        <begin position="1"/>
        <end position="21"/>
    </location>
</feature>
<protein>
    <recommendedName>
        <fullName evidence="4">Outer membrane protein beta-barrel domain-containing protein</fullName>
    </recommendedName>
</protein>
<keyword evidence="3" id="KW-1185">Reference proteome</keyword>
<dbReference type="Proteomes" id="UP000516305">
    <property type="component" value="Chromosome"/>
</dbReference>
<organism evidence="2 3">
    <name type="scientific">Croceimicrobium hydrocarbonivorans</name>
    <dbReference type="NCBI Taxonomy" id="2761580"/>
    <lineage>
        <taxon>Bacteria</taxon>
        <taxon>Pseudomonadati</taxon>
        <taxon>Bacteroidota</taxon>
        <taxon>Flavobacteriia</taxon>
        <taxon>Flavobacteriales</taxon>
        <taxon>Owenweeksiaceae</taxon>
        <taxon>Croceimicrobium</taxon>
    </lineage>
</organism>
<sequence length="239" mass="26816">MKLKLFLISIFLGLSANIARGQSTQKNFSFDLSPGYKAGLINTDFLAFTRLRVDDIERFHQSTMSLFNQLSIEPRVRFGNHYFGLGIAYIFSKASYPNSSFNTLGASGGIYPSDLRYLSSSYAAISLNLNYEKRLRFKKGYLVPKVSLGIGFVNRMHVLYEGINGGTYETNNTLAPSTLSRNPLSFEIACHYQSNQRRSGKGLMLNYKVGSYLGLISNAEFDQIFFLNGGLSLQFPFSF</sequence>